<organism evidence="8 9">
    <name type="scientific">Olsenella porci</name>
    <dbReference type="NCBI Taxonomy" id="2652279"/>
    <lineage>
        <taxon>Bacteria</taxon>
        <taxon>Bacillati</taxon>
        <taxon>Actinomycetota</taxon>
        <taxon>Coriobacteriia</taxon>
        <taxon>Coriobacteriales</taxon>
        <taxon>Atopobiaceae</taxon>
        <taxon>Olsenella</taxon>
    </lineage>
</organism>
<dbReference type="InterPro" id="IPR038765">
    <property type="entry name" value="Papain-like_cys_pep_sf"/>
</dbReference>
<accession>A0A6N7XMT9</accession>
<evidence type="ECO:0000256" key="3">
    <source>
        <dbReference type="ARBA" id="ARBA00022801"/>
    </source>
</evidence>
<feature type="chain" id="PRO_5026972593" description="NlpC/P60 domain-containing protein" evidence="6">
    <location>
        <begin position="33"/>
        <end position="496"/>
    </location>
</feature>
<dbReference type="Proteomes" id="UP000469325">
    <property type="component" value="Unassembled WGS sequence"/>
</dbReference>
<keyword evidence="2" id="KW-0645">Protease</keyword>
<dbReference type="RefSeq" id="WP_154434177.1">
    <property type="nucleotide sequence ID" value="NZ_VUNC01000002.1"/>
</dbReference>
<evidence type="ECO:0000256" key="5">
    <source>
        <dbReference type="SAM" id="MobiDB-lite"/>
    </source>
</evidence>
<dbReference type="Pfam" id="PF25309">
    <property type="entry name" value="ELLD"/>
    <property type="match status" value="1"/>
</dbReference>
<feature type="region of interest" description="Disordered" evidence="5">
    <location>
        <begin position="54"/>
        <end position="171"/>
    </location>
</feature>
<keyword evidence="3" id="KW-0378">Hydrolase</keyword>
<keyword evidence="9" id="KW-1185">Reference proteome</keyword>
<dbReference type="Gene3D" id="3.90.1720.10">
    <property type="entry name" value="endopeptidase domain like (from Nostoc punctiforme)"/>
    <property type="match status" value="1"/>
</dbReference>
<dbReference type="InterPro" id="IPR057370">
    <property type="entry name" value="ELLD"/>
</dbReference>
<protein>
    <recommendedName>
        <fullName evidence="7">NlpC/P60 domain-containing protein</fullName>
    </recommendedName>
</protein>
<feature type="compositionally biased region" description="Low complexity" evidence="5">
    <location>
        <begin position="84"/>
        <end position="102"/>
    </location>
</feature>
<dbReference type="InterPro" id="IPR000064">
    <property type="entry name" value="NLP_P60_dom"/>
</dbReference>
<feature type="compositionally biased region" description="Low complexity" evidence="5">
    <location>
        <begin position="56"/>
        <end position="70"/>
    </location>
</feature>
<keyword evidence="4" id="KW-0788">Thiol protease</keyword>
<dbReference type="AlphaFoldDB" id="A0A6N7XMT9"/>
<evidence type="ECO:0000256" key="6">
    <source>
        <dbReference type="SAM" id="SignalP"/>
    </source>
</evidence>
<evidence type="ECO:0000259" key="7">
    <source>
        <dbReference type="PROSITE" id="PS51935"/>
    </source>
</evidence>
<evidence type="ECO:0000256" key="2">
    <source>
        <dbReference type="ARBA" id="ARBA00022670"/>
    </source>
</evidence>
<reference evidence="8 9" key="1">
    <citation type="submission" date="2019-08" db="EMBL/GenBank/DDBJ databases">
        <title>In-depth cultivation of the pig gut microbiome towards novel bacterial diversity and tailored functional studies.</title>
        <authorList>
            <person name="Wylensek D."/>
            <person name="Hitch T.C.A."/>
            <person name="Clavel T."/>
        </authorList>
    </citation>
    <scope>NUCLEOTIDE SEQUENCE [LARGE SCALE GENOMIC DNA]</scope>
    <source>
        <strain evidence="8 9">CA-Schmier-601-WT-1</strain>
    </source>
</reference>
<dbReference type="PROSITE" id="PS51935">
    <property type="entry name" value="NLPC_P60"/>
    <property type="match status" value="1"/>
</dbReference>
<evidence type="ECO:0000313" key="8">
    <source>
        <dbReference type="EMBL" id="MST72264.1"/>
    </source>
</evidence>
<feature type="domain" description="NlpC/P60" evidence="7">
    <location>
        <begin position="350"/>
        <end position="496"/>
    </location>
</feature>
<dbReference type="GO" id="GO:0008234">
    <property type="term" value="F:cysteine-type peptidase activity"/>
    <property type="evidence" value="ECO:0007669"/>
    <property type="project" value="UniProtKB-KW"/>
</dbReference>
<sequence>MTSGQARRHGGAIAAGAILAALTLGAPSLALAEESATAPDANVQAQQDTQVGLVATTTDPSTKVVTTTSSQADGSSSGLDATVTQTASDGTSSDAADANATTGESGQGSGSATDSAGTESAPSGETDATGASGETTGATGASDAKASGDARTDAAITEGDGTQQVSQATKDASAQVTANEPAARPAATTAAARAAAATGVNMYRFYNPNTGEHFYTSNVTEGVKIANAGWSYEGIGWVAPTSGVAVYRLYNPNAGDHHYTTNAAEKNMLVSLGWRYEGIGWYGASGSNVGFALLRQYNPNAKGAGAHNFTTSKAESNSLVSQGWRYEGTAWYASTLSAKSIDTSVFIPSRARIEKYVSWAVDVAEDSSHGYSQSNRWGPDYDCSSLVISALKQAGINTGSATYTGNLRENLVKYGKFTALAVGDAISTTGYSELVRGDIILNTWNHVAIYLGNGLMVAAHLSETGGVTGKVGDQTGREISVSSYSNYPWDWVLRLL</sequence>
<comment type="similarity">
    <text evidence="1">Belongs to the peptidase C40 family.</text>
</comment>
<feature type="compositionally biased region" description="Polar residues" evidence="5">
    <location>
        <begin position="71"/>
        <end position="83"/>
    </location>
</feature>
<proteinExistence type="inferred from homology"/>
<evidence type="ECO:0000256" key="1">
    <source>
        <dbReference type="ARBA" id="ARBA00007074"/>
    </source>
</evidence>
<comment type="caution">
    <text evidence="8">The sequence shown here is derived from an EMBL/GenBank/DDBJ whole genome shotgun (WGS) entry which is preliminary data.</text>
</comment>
<dbReference type="SUPFAM" id="SSF54001">
    <property type="entry name" value="Cysteine proteinases"/>
    <property type="match status" value="1"/>
</dbReference>
<evidence type="ECO:0000256" key="4">
    <source>
        <dbReference type="ARBA" id="ARBA00022807"/>
    </source>
</evidence>
<dbReference type="Pfam" id="PF18885">
    <property type="entry name" value="DUF5648"/>
    <property type="match status" value="1"/>
</dbReference>
<dbReference type="GO" id="GO:0006508">
    <property type="term" value="P:proteolysis"/>
    <property type="evidence" value="ECO:0007669"/>
    <property type="project" value="UniProtKB-KW"/>
</dbReference>
<dbReference type="InterPro" id="IPR043708">
    <property type="entry name" value="DUF5648"/>
</dbReference>
<name>A0A6N7XMT9_9ACTN</name>
<evidence type="ECO:0000313" key="9">
    <source>
        <dbReference type="Proteomes" id="UP000469325"/>
    </source>
</evidence>
<feature type="compositionally biased region" description="Polar residues" evidence="5">
    <location>
        <begin position="110"/>
        <end position="123"/>
    </location>
</feature>
<keyword evidence="6" id="KW-0732">Signal</keyword>
<feature type="compositionally biased region" description="Polar residues" evidence="5">
    <location>
        <begin position="160"/>
        <end position="171"/>
    </location>
</feature>
<gene>
    <name evidence="8" type="ORF">FYJ68_03965</name>
</gene>
<dbReference type="EMBL" id="VUNC01000002">
    <property type="protein sequence ID" value="MST72264.1"/>
    <property type="molecule type" value="Genomic_DNA"/>
</dbReference>
<feature type="compositionally biased region" description="Low complexity" evidence="5">
    <location>
        <begin position="124"/>
        <end position="144"/>
    </location>
</feature>
<feature type="signal peptide" evidence="6">
    <location>
        <begin position="1"/>
        <end position="32"/>
    </location>
</feature>